<keyword evidence="7" id="KW-1185">Reference proteome</keyword>
<dbReference type="Gene3D" id="3.90.220.20">
    <property type="entry name" value="DNA methylase specificity domains"/>
    <property type="match status" value="2"/>
</dbReference>
<dbReference type="SUPFAM" id="SSF116734">
    <property type="entry name" value="DNA methylase specificity domain"/>
    <property type="match status" value="1"/>
</dbReference>
<dbReference type="Gene3D" id="1.10.287.1120">
    <property type="entry name" value="Bipartite methylase S protein"/>
    <property type="match status" value="1"/>
</dbReference>
<dbReference type="PANTHER" id="PTHR43140:SF1">
    <property type="entry name" value="TYPE I RESTRICTION ENZYME ECOKI SPECIFICITY SUBUNIT"/>
    <property type="match status" value="1"/>
</dbReference>
<gene>
    <name evidence="6" type="ORF">DSM106044_05574</name>
</gene>
<comment type="caution">
    <text evidence="6">The sequence shown here is derived from an EMBL/GenBank/DDBJ whole genome shotgun (WGS) entry which is preliminary data.</text>
</comment>
<proteinExistence type="inferred from homology"/>
<comment type="similarity">
    <text evidence="1">Belongs to the type-I restriction system S methylase family.</text>
</comment>
<name>A0A4U8PZ67_9FIRM</name>
<evidence type="ECO:0000256" key="1">
    <source>
        <dbReference type="ARBA" id="ARBA00010923"/>
    </source>
</evidence>
<dbReference type="GO" id="GO:0009307">
    <property type="term" value="P:DNA restriction-modification system"/>
    <property type="evidence" value="ECO:0007669"/>
    <property type="project" value="UniProtKB-KW"/>
</dbReference>
<dbReference type="InterPro" id="IPR044946">
    <property type="entry name" value="Restrct_endonuc_typeI_TRD_sf"/>
</dbReference>
<reference evidence="6 7" key="1">
    <citation type="journal article" date="2019" name="Anaerobe">
        <title>Detection of Robinsoniella peoriensis in multiple bone samples of a trauma patient.</title>
        <authorList>
            <person name="Schrottner P."/>
            <person name="Hartwich K."/>
            <person name="Bunk B."/>
            <person name="Schober I."/>
            <person name="Helbig S."/>
            <person name="Rudolph W.W."/>
            <person name="Gunzer F."/>
        </authorList>
    </citation>
    <scope>NUCLEOTIDE SEQUENCE [LARGE SCALE GENOMIC DNA]</scope>
    <source>
        <strain evidence="6 7">DSM 106044</strain>
    </source>
</reference>
<dbReference type="PANTHER" id="PTHR43140">
    <property type="entry name" value="TYPE-1 RESTRICTION ENZYME ECOKI SPECIFICITY PROTEIN"/>
    <property type="match status" value="1"/>
</dbReference>
<evidence type="ECO:0000256" key="3">
    <source>
        <dbReference type="ARBA" id="ARBA00023125"/>
    </source>
</evidence>
<dbReference type="OrthoDB" id="9795776at2"/>
<dbReference type="InterPro" id="IPR000055">
    <property type="entry name" value="Restrct_endonuc_typeI_TRD"/>
</dbReference>
<dbReference type="RefSeq" id="WP_083267657.1">
    <property type="nucleotide sequence ID" value="NZ_CABMJZ010000139.1"/>
</dbReference>
<feature type="domain" description="Type I restriction modification DNA specificity" evidence="5">
    <location>
        <begin position="69"/>
        <end position="191"/>
    </location>
</feature>
<dbReference type="GO" id="GO:0003677">
    <property type="term" value="F:DNA binding"/>
    <property type="evidence" value="ECO:0007669"/>
    <property type="project" value="UniProtKB-KW"/>
</dbReference>
<evidence type="ECO:0000259" key="5">
    <source>
        <dbReference type="Pfam" id="PF01420"/>
    </source>
</evidence>
<dbReference type="AlphaFoldDB" id="A0A4U8PZ67"/>
<sequence>MNSYPSYQTIDLPWLKCVPSHWKCDKAKRFFENPKILNKGNLEKNVLSLTLKGVIRNNAEKPIGLSPSDYSTYQIFDKDELVFKLIDLENVSTSRVGVVWERGIMSSAYIRFRMKKHENIRYFYYQYYDWYKRLIFNGLGAGVRQTLSASDLLNLAITVPQKVEQDQIVRYLDWQVSRINKLIVAKKRQIELLKERQAVYISHVITRGLDNSSPMKKSDIDWIGEIPAHWETIRCKYLFSERDERSAEGK</sequence>
<dbReference type="EMBL" id="QGQD01000115">
    <property type="protein sequence ID" value="TLC97620.1"/>
    <property type="molecule type" value="Genomic_DNA"/>
</dbReference>
<evidence type="ECO:0000313" key="7">
    <source>
        <dbReference type="Proteomes" id="UP000306509"/>
    </source>
</evidence>
<protein>
    <submittedName>
        <fullName evidence="6">Type I restriction modification DNA specificity domain protein</fullName>
    </submittedName>
</protein>
<evidence type="ECO:0000313" key="6">
    <source>
        <dbReference type="EMBL" id="TLC97620.1"/>
    </source>
</evidence>
<dbReference type="Proteomes" id="UP000306509">
    <property type="component" value="Unassembled WGS sequence"/>
</dbReference>
<keyword evidence="3" id="KW-0238">DNA-binding</keyword>
<organism evidence="6 7">
    <name type="scientific">Robinsoniella peoriensis</name>
    <dbReference type="NCBI Taxonomy" id="180332"/>
    <lineage>
        <taxon>Bacteria</taxon>
        <taxon>Bacillati</taxon>
        <taxon>Bacillota</taxon>
        <taxon>Clostridia</taxon>
        <taxon>Lachnospirales</taxon>
        <taxon>Lachnospiraceae</taxon>
        <taxon>Robinsoniella</taxon>
    </lineage>
</organism>
<comment type="subunit">
    <text evidence="4">The methyltransferase is composed of M and S polypeptides.</text>
</comment>
<evidence type="ECO:0000256" key="2">
    <source>
        <dbReference type="ARBA" id="ARBA00022747"/>
    </source>
</evidence>
<dbReference type="InterPro" id="IPR051212">
    <property type="entry name" value="Type-I_RE_S_subunit"/>
</dbReference>
<keyword evidence="2" id="KW-0680">Restriction system</keyword>
<dbReference type="Pfam" id="PF01420">
    <property type="entry name" value="Methylase_S"/>
    <property type="match status" value="1"/>
</dbReference>
<evidence type="ECO:0000256" key="4">
    <source>
        <dbReference type="ARBA" id="ARBA00038652"/>
    </source>
</evidence>
<accession>A0A4U8PZ67</accession>